<name>A0ABS4KN00_9CLOT</name>
<dbReference type="EMBL" id="JAGGLM010000001">
    <property type="protein sequence ID" value="MBP2031417.1"/>
    <property type="molecule type" value="Genomic_DNA"/>
</dbReference>
<dbReference type="Gene3D" id="3.80.30.30">
    <property type="match status" value="1"/>
</dbReference>
<dbReference type="Proteomes" id="UP001519307">
    <property type="component" value="Unassembled WGS sequence"/>
</dbReference>
<dbReference type="GO" id="GO:0016829">
    <property type="term" value="F:lyase activity"/>
    <property type="evidence" value="ECO:0007669"/>
    <property type="project" value="UniProtKB-KW"/>
</dbReference>
<accession>A0ABS4KN00</accession>
<dbReference type="InterPro" id="IPR049539">
    <property type="entry name" value="SPL"/>
</dbReference>
<dbReference type="EC" id="4.1.99.14" evidence="1"/>
<dbReference type="PANTHER" id="PTHR37822">
    <property type="entry name" value="SPORE PHOTOPRODUCT LYASE-RELATED"/>
    <property type="match status" value="1"/>
</dbReference>
<dbReference type="Gene3D" id="3.40.50.12110">
    <property type="match status" value="1"/>
</dbReference>
<sequence length="336" mass="39397">MKNLLNSLKCSSFSHIYVEDKAFKNENTRFILSNFKNSNIIRINHYKDVFCRKNQDFAVQKESPKLILAVNEGNLIYKGADVCEDFGNEYFYYTSSIINCLYDCEYCYLQGMYSSANVVIFVNLEDTFKKVEELLKKHSVYLCISYDTDILAFEKITMFTRKWIEFASVHENLKIEIRTKSTNFKSVEDLKPCDNVIIAWTLSPEEISKKYEKNTPDFRSRLVSVKSALSKGWKVRICFDPLLYIKNWEKYYKDCVEQTFESISPASIEDVSVGVFRISKEYLKNIKKVNTNSVILSYPFKTKDGVCTYSELHRKAMVDFVCKLISKYVEREKIFI</sequence>
<proteinExistence type="predicted"/>
<keyword evidence="2" id="KW-1185">Reference proteome</keyword>
<dbReference type="Pfam" id="PF20903">
    <property type="entry name" value="SPL"/>
    <property type="match status" value="1"/>
</dbReference>
<dbReference type="RefSeq" id="WP_209700384.1">
    <property type="nucleotide sequence ID" value="NZ_JAGGLM010000001.1"/>
</dbReference>
<evidence type="ECO:0000313" key="1">
    <source>
        <dbReference type="EMBL" id="MBP2031417.1"/>
    </source>
</evidence>
<organism evidence="1 2">
    <name type="scientific">Clostridium algifaecis</name>
    <dbReference type="NCBI Taxonomy" id="1472040"/>
    <lineage>
        <taxon>Bacteria</taxon>
        <taxon>Bacillati</taxon>
        <taxon>Bacillota</taxon>
        <taxon>Clostridia</taxon>
        <taxon>Eubacteriales</taxon>
        <taxon>Clostridiaceae</taxon>
        <taxon>Clostridium</taxon>
    </lineage>
</organism>
<comment type="caution">
    <text evidence="1">The sequence shown here is derived from an EMBL/GenBank/DDBJ whole genome shotgun (WGS) entry which is preliminary data.</text>
</comment>
<dbReference type="PANTHER" id="PTHR37822:SF2">
    <property type="entry name" value="SPORE PHOTOPRODUCT LYASE"/>
    <property type="match status" value="1"/>
</dbReference>
<gene>
    <name evidence="1" type="ORF">J2Z42_000082</name>
</gene>
<reference evidence="1 2" key="1">
    <citation type="submission" date="2021-03" db="EMBL/GenBank/DDBJ databases">
        <title>Genomic Encyclopedia of Type Strains, Phase IV (KMG-IV): sequencing the most valuable type-strain genomes for metagenomic binning, comparative biology and taxonomic classification.</title>
        <authorList>
            <person name="Goeker M."/>
        </authorList>
    </citation>
    <scope>NUCLEOTIDE SEQUENCE [LARGE SCALE GENOMIC DNA]</scope>
    <source>
        <strain evidence="1 2">DSM 28783</strain>
    </source>
</reference>
<keyword evidence="1" id="KW-0456">Lyase</keyword>
<evidence type="ECO:0000313" key="2">
    <source>
        <dbReference type="Proteomes" id="UP001519307"/>
    </source>
</evidence>
<protein>
    <submittedName>
        <fullName evidence="1">Spore photoproduct lyase</fullName>
        <ecNumber evidence="1">4.1.99.14</ecNumber>
    </submittedName>
</protein>